<proteinExistence type="predicted"/>
<keyword evidence="2" id="KW-1185">Reference proteome</keyword>
<organism evidence="1 2">
    <name type="scientific">Mythimna loreyi</name>
    <dbReference type="NCBI Taxonomy" id="667449"/>
    <lineage>
        <taxon>Eukaryota</taxon>
        <taxon>Metazoa</taxon>
        <taxon>Ecdysozoa</taxon>
        <taxon>Arthropoda</taxon>
        <taxon>Hexapoda</taxon>
        <taxon>Insecta</taxon>
        <taxon>Pterygota</taxon>
        <taxon>Neoptera</taxon>
        <taxon>Endopterygota</taxon>
        <taxon>Lepidoptera</taxon>
        <taxon>Glossata</taxon>
        <taxon>Ditrysia</taxon>
        <taxon>Noctuoidea</taxon>
        <taxon>Noctuidae</taxon>
        <taxon>Noctuinae</taxon>
        <taxon>Hadenini</taxon>
        <taxon>Mythimna</taxon>
    </lineage>
</organism>
<comment type="caution">
    <text evidence="1">The sequence shown here is derived from an EMBL/GenBank/DDBJ whole genome shotgun (WGS) entry which is preliminary data.</text>
</comment>
<evidence type="ECO:0000313" key="2">
    <source>
        <dbReference type="Proteomes" id="UP001231649"/>
    </source>
</evidence>
<dbReference type="Proteomes" id="UP001231649">
    <property type="component" value="Chromosome 6"/>
</dbReference>
<reference evidence="1" key="1">
    <citation type="submission" date="2023-03" db="EMBL/GenBank/DDBJ databases">
        <title>Chromosome-level genomes of two armyworms, Mythimna separata and Mythimna loreyi, provide insights into the biosynthesis and reception of sex pheromones.</title>
        <authorList>
            <person name="Zhao H."/>
        </authorList>
    </citation>
    <scope>NUCLEOTIDE SEQUENCE</scope>
    <source>
        <strain evidence="1">BeijingLab</strain>
    </source>
</reference>
<accession>A0ACC2R3K4</accession>
<protein>
    <submittedName>
        <fullName evidence="1">Uncharacterized protein</fullName>
    </submittedName>
</protein>
<name>A0ACC2R3K4_9NEOP</name>
<dbReference type="EMBL" id="CM056782">
    <property type="protein sequence ID" value="KAJ8732221.1"/>
    <property type="molecule type" value="Genomic_DNA"/>
</dbReference>
<sequence length="179" mass="20023">MSTLLVLFVSCVVLSGAQSITGEYGDIANIRPTENEYPECNEPNEVLNHCVKPCGGEDSCYDRNQYACAAVVLPCIPKCVCKEGFIRKTLGRECIPKEECPGPCEDVTQYTECKRISKEICSSITNPSKSNDSGEECQPGCTCWDGYYRKNATEPCQHRCLCPGMENEPDCDFWRKLYE</sequence>
<evidence type="ECO:0000313" key="1">
    <source>
        <dbReference type="EMBL" id="KAJ8732221.1"/>
    </source>
</evidence>
<gene>
    <name evidence="1" type="ORF">PYW08_014951</name>
</gene>